<accession>A0A0T6RJW0</accession>
<dbReference type="Proteomes" id="UP000323129">
    <property type="component" value="Unassembled WGS sequence"/>
</dbReference>
<keyword evidence="2" id="KW-1003">Cell membrane</keyword>
<feature type="transmembrane region" description="Helical" evidence="6">
    <location>
        <begin position="146"/>
        <end position="170"/>
    </location>
</feature>
<reference evidence="12" key="6">
    <citation type="journal article" date="2019" name="PLoS ONE">
        <title>Identification and characterization of putative Aeromonas spp. T3SS effectors.</title>
        <authorList>
            <person name="Rangel L.T."/>
            <person name="Marden J."/>
            <person name="Colston S."/>
            <person name="Setubal J.C."/>
            <person name="Graf J."/>
            <person name="Gogarten J.P."/>
        </authorList>
    </citation>
    <scope>NUCLEOTIDE SEQUENCE</scope>
    <source>
        <strain evidence="12">BAQ071013-135</strain>
    </source>
</reference>
<dbReference type="PANTHER" id="PTHR43652:SF6">
    <property type="entry name" value="ARGININE REPRESSOR"/>
    <property type="match status" value="1"/>
</dbReference>
<dbReference type="InterPro" id="IPR051679">
    <property type="entry name" value="DASS-Related_Transporters"/>
</dbReference>
<sequence length="468" mass="49794">MTKFKFPSAYTILFVLIALVAALSWIVPAGKYEMTMNEALGKEVPVAGTYKLVEGNPQGIVDVLLAPIDGLYNHDTYEAGAIDVSLFILIIGGFLGIVTKTGAIDAGIERVTDRLRGREEWMIPILMALFAAGGTIYGMAEESLPFYTLLVPVMMAARFDPVVAAATVLLGAGIGTLGSTINPFATVIAANAAGISFTDGIWLRVAMLVAGWLLCVAYVMRYAKMVRSDPSKSLVADKWEENRAHFLGNKSDQMLEFTLTRKIVLGIFVAAFAVMIYGVAVLGWWMAQISGVFLAAAIIVGLISRMSEEELTSNFIDGARDLLGVALIIGIARGIVVVMDNGMITHTILHSAEGIVTGLSTIVFINVMFVLEVVLSFLVPSSSGLAVLTMPIMAPLADFANVGRDLVVTAYQSASGLVNLVTPTSAVVMGGLAIAKVPYVRWLKWVAPLLGILTVLIVVCLSLGAVLS</sequence>
<dbReference type="Proteomes" id="UP000076809">
    <property type="component" value="Chromosome"/>
</dbReference>
<feature type="transmembrane region" description="Helical" evidence="6">
    <location>
        <begin position="263"/>
        <end position="280"/>
    </location>
</feature>
<keyword evidence="5 6" id="KW-0472">Membrane</keyword>
<dbReference type="KEGG" id="avo:AMS64_22240"/>
<evidence type="ECO:0000256" key="1">
    <source>
        <dbReference type="ARBA" id="ARBA00004651"/>
    </source>
</evidence>
<dbReference type="Proteomes" id="UP000796104">
    <property type="component" value="Unassembled WGS sequence"/>
</dbReference>
<evidence type="ECO:0000313" key="7">
    <source>
        <dbReference type="EMBL" id="ANB53203.1"/>
    </source>
</evidence>
<feature type="transmembrane region" description="Helical" evidence="6">
    <location>
        <begin position="355"/>
        <end position="378"/>
    </location>
</feature>
<evidence type="ECO:0000256" key="3">
    <source>
        <dbReference type="ARBA" id="ARBA00022692"/>
    </source>
</evidence>
<evidence type="ECO:0000256" key="5">
    <source>
        <dbReference type="ARBA" id="ARBA00023136"/>
    </source>
</evidence>
<dbReference type="Proteomes" id="UP001204061">
    <property type="component" value="Unassembled WGS sequence"/>
</dbReference>
<evidence type="ECO:0000256" key="4">
    <source>
        <dbReference type="ARBA" id="ARBA00022989"/>
    </source>
</evidence>
<evidence type="ECO:0000313" key="9">
    <source>
        <dbReference type="EMBL" id="MCR4447457.1"/>
    </source>
</evidence>
<feature type="transmembrane region" description="Helical" evidence="6">
    <location>
        <begin position="446"/>
        <end position="467"/>
    </location>
</feature>
<keyword evidence="3 6" id="KW-0812">Transmembrane</keyword>
<dbReference type="EMBL" id="JANLFC010000013">
    <property type="protein sequence ID" value="MCR4447457.1"/>
    <property type="molecule type" value="Genomic_DNA"/>
</dbReference>
<dbReference type="RefSeq" id="WP_005339725.1">
    <property type="nucleotide sequence ID" value="NZ_AP022281.1"/>
</dbReference>
<dbReference type="PANTHER" id="PTHR43652">
    <property type="entry name" value="BASIC AMINO ACID ANTIPORTER YFCC-RELATED"/>
    <property type="match status" value="1"/>
</dbReference>
<evidence type="ECO:0000313" key="11">
    <source>
        <dbReference type="EMBL" id="THJ44826.1"/>
    </source>
</evidence>
<reference evidence="7 14" key="1">
    <citation type="journal article" date="2016" name="J. Clin. Microbiol.">
        <title>Detection and Whole-Genome Sequencing of Carbapenemase-Producing Aeromonas hydrophila Isolates from Routine Perirectal Surveillance Culture.</title>
        <authorList>
            <person name="Hughes H.Y."/>
            <person name="Conlan S.P."/>
            <person name="Lau A.F."/>
            <person name="Dekker J.P."/>
            <person name="Michelin A.V."/>
            <person name="Youn J.H."/>
            <person name="Henderson D.K."/>
            <person name="Frank K.M."/>
            <person name="Segre J.A."/>
            <person name="Palmore T.N."/>
        </authorList>
    </citation>
    <scope>NUCLEOTIDE SEQUENCE [LARGE SCALE GENOMIC DNA]</scope>
    <source>
        <strain evidence="7 14">AVNIH1</strain>
    </source>
</reference>
<feature type="transmembrane region" description="Helical" evidence="6">
    <location>
        <begin position="385"/>
        <end position="402"/>
    </location>
</feature>
<dbReference type="STRING" id="654.AMS64_22240"/>
<evidence type="ECO:0000313" key="10">
    <source>
        <dbReference type="EMBL" id="PTH81332.1"/>
    </source>
</evidence>
<evidence type="ECO:0000256" key="2">
    <source>
        <dbReference type="ARBA" id="ARBA00022475"/>
    </source>
</evidence>
<dbReference type="EMBL" id="CP033604">
    <property type="protein sequence ID" value="AYV38955.1"/>
    <property type="molecule type" value="Genomic_DNA"/>
</dbReference>
<evidence type="ECO:0000313" key="13">
    <source>
        <dbReference type="EMBL" id="TYD46601.1"/>
    </source>
</evidence>
<dbReference type="EMBL" id="CP014774">
    <property type="protein sequence ID" value="ANB53203.1"/>
    <property type="molecule type" value="Genomic_DNA"/>
</dbReference>
<evidence type="ECO:0000313" key="18">
    <source>
        <dbReference type="Proteomes" id="UP000323129"/>
    </source>
</evidence>
<name>A0A0T6RJW0_AERVE</name>
<dbReference type="GO" id="GO:0005886">
    <property type="term" value="C:plasma membrane"/>
    <property type="evidence" value="ECO:0007669"/>
    <property type="project" value="UniProtKB-SubCell"/>
</dbReference>
<evidence type="ECO:0000313" key="14">
    <source>
        <dbReference type="Proteomes" id="UP000076809"/>
    </source>
</evidence>
<reference evidence="11 17" key="7">
    <citation type="submission" date="2019-04" db="EMBL/GenBank/DDBJ databases">
        <title>Comparative genomics of Aeromonas veronii strains pathogenic to fish.</title>
        <authorList>
            <person name="Cascarano M.C."/>
            <person name="Smyrli M."/>
            <person name="Katharios P."/>
        </authorList>
    </citation>
    <scope>NUCLEOTIDE SEQUENCE [LARGE SCALE GENOMIC DNA]</scope>
    <source>
        <strain evidence="11 17">XU1</strain>
    </source>
</reference>
<feature type="transmembrane region" description="Helical" evidence="6">
    <location>
        <begin position="286"/>
        <end position="304"/>
    </location>
</feature>
<dbReference type="InterPro" id="IPR018385">
    <property type="entry name" value="C4_dicarb_anaerob_car-like"/>
</dbReference>
<evidence type="ECO:0000313" key="16">
    <source>
        <dbReference type="Proteomes" id="UP000267614"/>
    </source>
</evidence>
<evidence type="ECO:0000313" key="17">
    <source>
        <dbReference type="Proteomes" id="UP000309618"/>
    </source>
</evidence>
<keyword evidence="4 6" id="KW-1133">Transmembrane helix</keyword>
<dbReference type="Proteomes" id="UP000309618">
    <property type="component" value="Unassembled WGS sequence"/>
</dbReference>
<evidence type="ECO:0000256" key="6">
    <source>
        <dbReference type="SAM" id="Phobius"/>
    </source>
</evidence>
<reference evidence="10 15" key="4">
    <citation type="submission" date="2018-03" db="EMBL/GenBank/DDBJ databases">
        <title>Aeromonas veronii whole genome sequencing and analysis.</title>
        <authorList>
            <person name="Xie H."/>
            <person name="Liu T."/>
            <person name="Wang K."/>
        </authorList>
    </citation>
    <scope>NUCLEOTIDE SEQUENCE [LARGE SCALE GENOMIC DNA]</scope>
    <source>
        <strain evidence="10 15">XH.VA.1</strain>
    </source>
</reference>
<reference evidence="12" key="3">
    <citation type="submission" date="2017-10" db="EMBL/GenBank/DDBJ databases">
        <authorList>
            <person name="Colston S.M."/>
            <person name="Graf J."/>
        </authorList>
    </citation>
    <scope>NUCLEOTIDE SEQUENCE</scope>
    <source>
        <strain evidence="12">BAQ071013-135</strain>
    </source>
</reference>
<dbReference type="GeneID" id="60846230"/>
<feature type="transmembrane region" description="Helical" evidence="6">
    <location>
        <begin position="121"/>
        <end position="140"/>
    </location>
</feature>
<feature type="transmembrane region" description="Helical" evidence="6">
    <location>
        <begin position="79"/>
        <end position="100"/>
    </location>
</feature>
<dbReference type="Proteomes" id="UP000267614">
    <property type="component" value="Chromosome"/>
</dbReference>
<reference evidence="13 18" key="2">
    <citation type="submission" date="2017-08" db="EMBL/GenBank/DDBJ databases">
        <title>Aeromonas veronii bv sobria strain NS22 whole genome sequencing.</title>
        <authorList>
            <person name="Katharios P."/>
            <person name="Ha V.Q."/>
            <person name="Smyrli M."/>
        </authorList>
    </citation>
    <scope>NUCLEOTIDE SEQUENCE [LARGE SCALE GENOMIC DNA]</scope>
    <source>
        <strain evidence="13 18">NS22</strain>
    </source>
</reference>
<evidence type="ECO:0000313" key="15">
    <source>
        <dbReference type="Proteomes" id="UP000241986"/>
    </source>
</evidence>
<keyword evidence="18" id="KW-1185">Reference proteome</keyword>
<reference evidence="9" key="8">
    <citation type="submission" date="2022-08" db="EMBL/GenBank/DDBJ databases">
        <title>A global survey of hypervirulent Aeromonas hydrophila identified this emerging pathogen in farmed fish in the lower Mekong River basin.</title>
        <authorList>
            <person name="Xu T."/>
            <person name="Rasmussen-Ivey C.R."/>
            <person name="Moen F.S."/>
            <person name="Fernandez Bravo A."/>
            <person name="Lamy B."/>
            <person name="Beaz-Hidalgo R."/>
            <person name="Khan C.D."/>
            <person name="Castro Escarpulli G."/>
            <person name="Yasin I.S.M."/>
            <person name="Figueras M.J."/>
            <person name="Azzam Sayuti M."/>
            <person name="Karim M.M."/>
            <person name="Alam K.M."/>
            <person name="Le T.T.T."/>
            <person name="Thao N.H.P."/>
            <person name="Addo S."/>
            <person name="Duodu S."/>
            <person name="Ali S."/>
            <person name="Mey S."/>
            <person name="Somony T."/>
            <person name="Liles M.R."/>
        </authorList>
    </citation>
    <scope>NUCLEOTIDE SEQUENCE</scope>
    <source>
        <strain evidence="9">0.14</strain>
    </source>
</reference>
<evidence type="ECO:0000313" key="8">
    <source>
        <dbReference type="EMBL" id="AYV38955.1"/>
    </source>
</evidence>
<dbReference type="AlphaFoldDB" id="A0A0T6RJW0"/>
<feature type="transmembrane region" description="Helical" evidence="6">
    <location>
        <begin position="414"/>
        <end position="434"/>
    </location>
</feature>
<organism evidence="10 15">
    <name type="scientific">Aeromonas veronii</name>
    <dbReference type="NCBI Taxonomy" id="654"/>
    <lineage>
        <taxon>Bacteria</taxon>
        <taxon>Pseudomonadati</taxon>
        <taxon>Pseudomonadota</taxon>
        <taxon>Gammaproteobacteria</taxon>
        <taxon>Aeromonadales</taxon>
        <taxon>Aeromonadaceae</taxon>
        <taxon>Aeromonas</taxon>
    </lineage>
</organism>
<accession>A0A318DD61</accession>
<comment type="subcellular location">
    <subcellularLocation>
        <location evidence="1">Cell membrane</location>
        <topology evidence="1">Multi-pass membrane protein</topology>
    </subcellularLocation>
</comment>
<feature type="transmembrane region" description="Helical" evidence="6">
    <location>
        <begin position="325"/>
        <end position="349"/>
    </location>
</feature>
<dbReference type="EMBL" id="PDXJ01000014">
    <property type="protein sequence ID" value="TND53956.1"/>
    <property type="molecule type" value="Genomic_DNA"/>
</dbReference>
<evidence type="ECO:0000313" key="12">
    <source>
        <dbReference type="EMBL" id="TND53956.1"/>
    </source>
</evidence>
<dbReference type="EMBL" id="SSUX01000009">
    <property type="protein sequence ID" value="THJ44826.1"/>
    <property type="molecule type" value="Genomic_DNA"/>
</dbReference>
<dbReference type="EMBL" id="PZKL01000022">
    <property type="protein sequence ID" value="PTH81332.1"/>
    <property type="molecule type" value="Genomic_DNA"/>
</dbReference>
<dbReference type="EMBL" id="NQMC01000012">
    <property type="protein sequence ID" value="TYD46601.1"/>
    <property type="molecule type" value="Genomic_DNA"/>
</dbReference>
<dbReference type="Pfam" id="PF03606">
    <property type="entry name" value="DcuC"/>
    <property type="match status" value="1"/>
</dbReference>
<gene>
    <name evidence="12" type="ORF">CF123_10390</name>
    <name evidence="13" type="ORF">CJF24_06100</name>
    <name evidence="10" type="ORF">DAA48_09295</name>
    <name evidence="11" type="ORF">E8Q35_13590</name>
    <name evidence="8" type="ORF">EFI48_20235</name>
    <name evidence="9" type="ORF">NS965_03550</name>
    <name evidence="7" type="ORF">WM43_11305</name>
</gene>
<proteinExistence type="predicted"/>
<dbReference type="Proteomes" id="UP000241986">
    <property type="component" value="Unassembled WGS sequence"/>
</dbReference>
<protein>
    <submittedName>
        <fullName evidence="7">C4-dicarboxylate ABC transporter</fullName>
    </submittedName>
    <submittedName>
        <fullName evidence="10">YfcC family protein</fullName>
    </submittedName>
</protein>
<reference evidence="8 16" key="5">
    <citation type="submission" date="2018-11" db="EMBL/GenBank/DDBJ databases">
        <title>Complete genome sequence of multidrug-resistant Aeromonas veronii strain MS-18-37.</title>
        <authorList>
            <person name="Abdelhamed H."/>
            <person name="Lawrence M."/>
            <person name="Waldbieser G."/>
        </authorList>
    </citation>
    <scope>NUCLEOTIDE SEQUENCE [LARGE SCALE GENOMIC DNA]</scope>
    <source>
        <strain evidence="8 16">MS-18-37</strain>
    </source>
</reference>
<feature type="transmembrane region" description="Helical" evidence="6">
    <location>
        <begin position="201"/>
        <end position="220"/>
    </location>
</feature>